<feature type="region of interest" description="Disordered" evidence="1">
    <location>
        <begin position="86"/>
        <end position="112"/>
    </location>
</feature>
<protein>
    <recommendedName>
        <fullName evidence="2">CHAT domain-containing protein</fullName>
    </recommendedName>
</protein>
<evidence type="ECO:0000313" key="4">
    <source>
        <dbReference type="Proteomes" id="UP000054874"/>
    </source>
</evidence>
<dbReference type="OrthoDB" id="149072at2"/>
<accession>A0A0V8QAV1</accession>
<dbReference type="Pfam" id="PF12770">
    <property type="entry name" value="CHAT"/>
    <property type="match status" value="1"/>
</dbReference>
<gene>
    <name evidence="3" type="ORF">ASU35_16425</name>
</gene>
<dbReference type="EMBL" id="LNAM01000224">
    <property type="protein sequence ID" value="KSV57398.1"/>
    <property type="molecule type" value="Genomic_DNA"/>
</dbReference>
<name>A0A0V8QAV1_9FIRM</name>
<proteinExistence type="predicted"/>
<keyword evidence="4" id="KW-1185">Reference proteome</keyword>
<dbReference type="InterPro" id="IPR024983">
    <property type="entry name" value="CHAT_dom"/>
</dbReference>
<evidence type="ECO:0000256" key="1">
    <source>
        <dbReference type="SAM" id="MobiDB-lite"/>
    </source>
</evidence>
<evidence type="ECO:0000313" key="3">
    <source>
        <dbReference type="EMBL" id="KSV57398.1"/>
    </source>
</evidence>
<organism evidence="3 4">
    <name type="scientific">Acetivibrio ethanolgignens</name>
    <dbReference type="NCBI Taxonomy" id="290052"/>
    <lineage>
        <taxon>Bacteria</taxon>
        <taxon>Bacillati</taxon>
        <taxon>Bacillota</taxon>
        <taxon>Clostridia</taxon>
        <taxon>Eubacteriales</taxon>
        <taxon>Oscillospiraceae</taxon>
        <taxon>Acetivibrio</taxon>
    </lineage>
</organism>
<reference evidence="3 4" key="1">
    <citation type="submission" date="2015-11" db="EMBL/GenBank/DDBJ databases">
        <title>Butyribacter intestini gen. nov., sp. nov., a butyric acid-producing bacterium of the family Lachnospiraceae isolated from the human faeces.</title>
        <authorList>
            <person name="Zou Y."/>
            <person name="Xue W."/>
            <person name="Luo G."/>
            <person name="Lv M."/>
        </authorList>
    </citation>
    <scope>NUCLEOTIDE SEQUENCE [LARGE SCALE GENOMIC DNA]</scope>
    <source>
        <strain evidence="3 4">ACET-33324</strain>
    </source>
</reference>
<evidence type="ECO:0000259" key="2">
    <source>
        <dbReference type="Pfam" id="PF12770"/>
    </source>
</evidence>
<sequence>MSQLDTYRNTLLKKQEDISKLNQDMAKEQAKIAPLQKKIISAKGAISRTKSQSTIKSKLNEIERAEKSISDIQKKCGDIQKKIAQKEKERSTAEKNYRNEEAKVSKKNMEAEKKRQQDAIRQAAAFERSLKEYGSVQSNMQLEIERLKAIPEKITVLFLAANPKDTPQLSLDEEARSIQQKIRLSEYRESVHFESRWATRASDILQAINETNPTIVHFSGHGAQSGELALLNPDGSTKTVTKEAITMAMSTASDTIRLVVFNACFSETQAKSVVEHIEAAIGMSDSIRDDTACTFAAQLYSSIGFGHSLQTSFNQAIAELLLEDIPGENIPQLYARDDVDPNDLILVRPDV</sequence>
<dbReference type="Proteomes" id="UP000054874">
    <property type="component" value="Unassembled WGS sequence"/>
</dbReference>
<dbReference type="AlphaFoldDB" id="A0A0V8QAV1"/>
<comment type="caution">
    <text evidence="3">The sequence shown here is derived from an EMBL/GenBank/DDBJ whole genome shotgun (WGS) entry which is preliminary data.</text>
</comment>
<feature type="domain" description="CHAT" evidence="2">
    <location>
        <begin position="159"/>
        <end position="271"/>
    </location>
</feature>
<dbReference type="STRING" id="290052.ASU35_16425"/>